<dbReference type="Pfam" id="PF04014">
    <property type="entry name" value="MazE_antitoxin"/>
    <property type="match status" value="1"/>
</dbReference>
<comment type="caution">
    <text evidence="3">The sequence shown here is derived from an EMBL/GenBank/DDBJ whole genome shotgun (WGS) entry which is preliminary data.</text>
</comment>
<dbReference type="Proteomes" id="UP000238836">
    <property type="component" value="Unassembled WGS sequence"/>
</dbReference>
<proteinExistence type="predicted"/>
<dbReference type="NCBIfam" id="TIGR01439">
    <property type="entry name" value="lp_hng_hel_AbrB"/>
    <property type="match status" value="1"/>
</dbReference>
<dbReference type="InterPro" id="IPR037914">
    <property type="entry name" value="SpoVT-AbrB_sf"/>
</dbReference>
<accession>A0ABX5EJB8</accession>
<dbReference type="SUPFAM" id="SSF89447">
    <property type="entry name" value="AbrB/MazE/MraZ-like"/>
    <property type="match status" value="1"/>
</dbReference>
<dbReference type="Gene3D" id="2.10.260.10">
    <property type="match status" value="1"/>
</dbReference>
<gene>
    <name evidence="3" type="ORF">CLV36_1295</name>
</gene>
<reference evidence="3 4" key="1">
    <citation type="submission" date="2018-03" db="EMBL/GenBank/DDBJ databases">
        <title>Genomic Encyclopedia of Archaeal and Bacterial Type Strains, Phase II (KMG-II): from individual species to whole genera.</title>
        <authorList>
            <person name="Goeker M."/>
        </authorList>
    </citation>
    <scope>NUCLEOTIDE SEQUENCE [LARGE SCALE GENOMIC DNA]</scope>
    <source>
        <strain evidence="3 4">RHA1</strain>
    </source>
</reference>
<name>A0ABX5EJB8_9BACL</name>
<feature type="domain" description="SpoVT-AbrB" evidence="2">
    <location>
        <begin position="18"/>
        <end position="61"/>
    </location>
</feature>
<dbReference type="EMBL" id="PVTZ01000029">
    <property type="protein sequence ID" value="PRZ11661.1"/>
    <property type="molecule type" value="Genomic_DNA"/>
</dbReference>
<evidence type="ECO:0000259" key="2">
    <source>
        <dbReference type="PROSITE" id="PS51740"/>
    </source>
</evidence>
<evidence type="ECO:0000256" key="1">
    <source>
        <dbReference type="PROSITE-ProRule" id="PRU01076"/>
    </source>
</evidence>
<dbReference type="InterPro" id="IPR007159">
    <property type="entry name" value="SpoVT-AbrB_dom"/>
</dbReference>
<evidence type="ECO:0000313" key="3">
    <source>
        <dbReference type="EMBL" id="PRZ11661.1"/>
    </source>
</evidence>
<protein>
    <submittedName>
        <fullName evidence="3">AbrB family looped-hinge helix DNA binding protein</fullName>
    </submittedName>
</protein>
<keyword evidence="4" id="KW-1185">Reference proteome</keyword>
<sequence>MSTGSVVQEVMPMAPLEVKRIKVSDKRQITIPIKFFKQLNIQEEVDVFVKNGELVIRPAGRTDYGFATEILKDLVSQGYEGQRLIEEFANVQSQIRPAVEEMIAEADAAAKAALKKTDRQDKTAELFADLED</sequence>
<dbReference type="PROSITE" id="PS51740">
    <property type="entry name" value="SPOVT_ABRB"/>
    <property type="match status" value="1"/>
</dbReference>
<evidence type="ECO:0000313" key="4">
    <source>
        <dbReference type="Proteomes" id="UP000238836"/>
    </source>
</evidence>
<keyword evidence="1" id="KW-0238">DNA-binding</keyword>
<organism evidence="3 4">
    <name type="scientific">Laceyella sediminis</name>
    <dbReference type="NCBI Taxonomy" id="573074"/>
    <lineage>
        <taxon>Bacteria</taxon>
        <taxon>Bacillati</taxon>
        <taxon>Bacillota</taxon>
        <taxon>Bacilli</taxon>
        <taxon>Bacillales</taxon>
        <taxon>Thermoactinomycetaceae</taxon>
        <taxon>Laceyella</taxon>
    </lineage>
</organism>
<dbReference type="SMART" id="SM00966">
    <property type="entry name" value="SpoVT_AbrB"/>
    <property type="match status" value="1"/>
</dbReference>